<accession>G2Q432</accession>
<reference evidence="4 5" key="1">
    <citation type="journal article" date="2011" name="Nat. Biotechnol.">
        <title>Comparative genomic analysis of the thermophilic biomass-degrading fungi Myceliophthora thermophila and Thielavia terrestris.</title>
        <authorList>
            <person name="Berka R.M."/>
            <person name="Grigoriev I.V."/>
            <person name="Otillar R."/>
            <person name="Salamov A."/>
            <person name="Grimwood J."/>
            <person name="Reid I."/>
            <person name="Ishmael N."/>
            <person name="John T."/>
            <person name="Darmond C."/>
            <person name="Moisan M.-C."/>
            <person name="Henrissat B."/>
            <person name="Coutinho P.M."/>
            <person name="Lombard V."/>
            <person name="Natvig D.O."/>
            <person name="Lindquist E."/>
            <person name="Schmutz J."/>
            <person name="Lucas S."/>
            <person name="Harris P."/>
            <person name="Powlowski J."/>
            <person name="Bellemare A."/>
            <person name="Taylor D."/>
            <person name="Butler G."/>
            <person name="de Vries R.P."/>
            <person name="Allijn I.E."/>
            <person name="van den Brink J."/>
            <person name="Ushinsky S."/>
            <person name="Storms R."/>
            <person name="Powell A.J."/>
            <person name="Paulsen I.T."/>
            <person name="Elbourne L.D.H."/>
            <person name="Baker S.E."/>
            <person name="Magnuson J."/>
            <person name="LaBoissiere S."/>
            <person name="Clutterbuck A.J."/>
            <person name="Martinez D."/>
            <person name="Wogulis M."/>
            <person name="de Leon A.L."/>
            <person name="Rey M.W."/>
            <person name="Tsang A."/>
        </authorList>
    </citation>
    <scope>NUCLEOTIDE SEQUENCE [LARGE SCALE GENOMIC DNA]</scope>
    <source>
        <strain evidence="5">ATCC 42464 / BCRC 31852 / DSM 1799</strain>
    </source>
</reference>
<dbReference type="HOGENOM" id="CLU_038276_0_0_1"/>
<dbReference type="Pfam" id="PF14610">
    <property type="entry name" value="Psg1"/>
    <property type="match status" value="1"/>
</dbReference>
<evidence type="ECO:0000313" key="5">
    <source>
        <dbReference type="Proteomes" id="UP000007322"/>
    </source>
</evidence>
<keyword evidence="5" id="KW-1185">Reference proteome</keyword>
<feature type="compositionally biased region" description="Basic and acidic residues" evidence="1">
    <location>
        <begin position="317"/>
        <end position="330"/>
    </location>
</feature>
<evidence type="ECO:0000313" key="4">
    <source>
        <dbReference type="EMBL" id="AEO53631.1"/>
    </source>
</evidence>
<feature type="region of interest" description="Disordered" evidence="1">
    <location>
        <begin position="24"/>
        <end position="56"/>
    </location>
</feature>
<keyword evidence="3" id="KW-0732">Signal</keyword>
<dbReference type="EMBL" id="CP003002">
    <property type="protein sequence ID" value="AEO53631.1"/>
    <property type="molecule type" value="Genomic_DNA"/>
</dbReference>
<feature type="transmembrane region" description="Helical" evidence="2">
    <location>
        <begin position="230"/>
        <end position="252"/>
    </location>
</feature>
<evidence type="ECO:0000256" key="3">
    <source>
        <dbReference type="SAM" id="SignalP"/>
    </source>
</evidence>
<keyword evidence="2" id="KW-0812">Transmembrane</keyword>
<keyword evidence="2" id="KW-0472">Membrane</keyword>
<feature type="region of interest" description="Disordered" evidence="1">
    <location>
        <begin position="272"/>
        <end position="330"/>
    </location>
</feature>
<evidence type="ECO:0000256" key="1">
    <source>
        <dbReference type="SAM" id="MobiDB-lite"/>
    </source>
</evidence>
<organism evidence="4 5">
    <name type="scientific">Thermothelomyces thermophilus (strain ATCC 42464 / BCRC 31852 / DSM 1799)</name>
    <name type="common">Sporotrichum thermophile</name>
    <dbReference type="NCBI Taxonomy" id="573729"/>
    <lineage>
        <taxon>Eukaryota</taxon>
        <taxon>Fungi</taxon>
        <taxon>Dikarya</taxon>
        <taxon>Ascomycota</taxon>
        <taxon>Pezizomycotina</taxon>
        <taxon>Sordariomycetes</taxon>
        <taxon>Sordariomycetidae</taxon>
        <taxon>Sordariales</taxon>
        <taxon>Chaetomiaceae</taxon>
        <taxon>Thermothelomyces</taxon>
    </lineage>
</organism>
<proteinExistence type="predicted"/>
<keyword evidence="2" id="KW-1133">Transmembrane helix</keyword>
<dbReference type="OMA" id="IMGRRNK"/>
<dbReference type="KEGG" id="mtm:MYCTH_2295239"/>
<sequence>MLTSRLVLPAAWLMLLGSASAAPAPESAAAGTDATTSVTDAAPPPPPVPTNEDGSDAFVTCSNTDGPFKPFCLPKHNDVYYPGSTHYVTWDTSFFPSQNTTLRIVGIYANLPPAVVPEPAPAPDSDEEASSDPELPPSSETAPHGPHGQVVEAFSSDTISAAWGFYQWHLDQSLLKSHGLKEANITLRIAALAPDSRSAQWYSGPTITLQNKPKKRKKPVHTPTPADDEVLYIALPLIFGFATFMIVGTFCWNRQLRRIGVGNVMGRANTRGRRLGASRRDRAKNRDKESSIRLMESGGAAADSDEEGWSHGSSSAAERRVFERVDRKRD</sequence>
<gene>
    <name evidence="4" type="ORF">MYCTH_2295239</name>
</gene>
<dbReference type="eggNOG" id="ENOG502QVDR">
    <property type="taxonomic scope" value="Eukaryota"/>
</dbReference>
<protein>
    <submittedName>
        <fullName evidence="4">Uncharacterized protein</fullName>
    </submittedName>
</protein>
<dbReference type="InParanoid" id="G2Q432"/>
<feature type="compositionally biased region" description="Basic and acidic residues" evidence="1">
    <location>
        <begin position="278"/>
        <end position="291"/>
    </location>
</feature>
<dbReference type="OrthoDB" id="4084551at2759"/>
<name>G2Q432_THET4</name>
<dbReference type="InterPro" id="IPR028000">
    <property type="entry name" value="Pma1"/>
</dbReference>
<feature type="compositionally biased region" description="Low complexity" evidence="1">
    <location>
        <begin position="24"/>
        <end position="41"/>
    </location>
</feature>
<evidence type="ECO:0000256" key="2">
    <source>
        <dbReference type="SAM" id="Phobius"/>
    </source>
</evidence>
<feature type="signal peptide" evidence="3">
    <location>
        <begin position="1"/>
        <end position="21"/>
    </location>
</feature>
<dbReference type="Proteomes" id="UP000007322">
    <property type="component" value="Chromosome 1"/>
</dbReference>
<dbReference type="AlphaFoldDB" id="G2Q432"/>
<feature type="region of interest" description="Disordered" evidence="1">
    <location>
        <begin position="116"/>
        <end position="149"/>
    </location>
</feature>
<dbReference type="VEuPathDB" id="FungiDB:MYCTH_2295239"/>
<dbReference type="RefSeq" id="XP_003658876.1">
    <property type="nucleotide sequence ID" value="XM_003658828.1"/>
</dbReference>
<feature type="chain" id="PRO_5003435239" evidence="3">
    <location>
        <begin position="22"/>
        <end position="330"/>
    </location>
</feature>
<dbReference type="GeneID" id="11513008"/>